<protein>
    <recommendedName>
        <fullName evidence="3">Retrotransposon gag domain-containing protein</fullName>
    </recommendedName>
</protein>
<dbReference type="Proteomes" id="UP000750711">
    <property type="component" value="Unassembled WGS sequence"/>
</dbReference>
<dbReference type="AlphaFoldDB" id="A0A9P8I532"/>
<gene>
    <name evidence="1" type="ORF">GP486_008577</name>
</gene>
<proteinExistence type="predicted"/>
<reference evidence="1" key="1">
    <citation type="submission" date="2021-03" db="EMBL/GenBank/DDBJ databases">
        <title>Comparative genomics and phylogenomic investigation of the class Geoglossomycetes provide insights into ecological specialization and systematics.</title>
        <authorList>
            <person name="Melie T."/>
            <person name="Pirro S."/>
            <person name="Miller A.N."/>
            <person name="Quandt A."/>
        </authorList>
    </citation>
    <scope>NUCLEOTIDE SEQUENCE</scope>
    <source>
        <strain evidence="1">CAQ_001_2017</strain>
    </source>
</reference>
<feature type="non-terminal residue" evidence="1">
    <location>
        <position position="1"/>
    </location>
</feature>
<dbReference type="EMBL" id="JAGHQM010003501">
    <property type="protein sequence ID" value="KAH0543434.1"/>
    <property type="molecule type" value="Genomic_DNA"/>
</dbReference>
<accession>A0A9P8I532</accession>
<comment type="caution">
    <text evidence="1">The sequence shown here is derived from an EMBL/GenBank/DDBJ whole genome shotgun (WGS) entry which is preliminary data.</text>
</comment>
<evidence type="ECO:0000313" key="1">
    <source>
        <dbReference type="EMBL" id="KAH0543434.1"/>
    </source>
</evidence>
<organism evidence="1 2">
    <name type="scientific">Trichoglossum hirsutum</name>
    <dbReference type="NCBI Taxonomy" id="265104"/>
    <lineage>
        <taxon>Eukaryota</taxon>
        <taxon>Fungi</taxon>
        <taxon>Dikarya</taxon>
        <taxon>Ascomycota</taxon>
        <taxon>Pezizomycotina</taxon>
        <taxon>Geoglossomycetes</taxon>
        <taxon>Geoglossales</taxon>
        <taxon>Geoglossaceae</taxon>
        <taxon>Trichoglossum</taxon>
    </lineage>
</organism>
<keyword evidence="2" id="KW-1185">Reference proteome</keyword>
<name>A0A9P8I532_9PEZI</name>
<evidence type="ECO:0008006" key="3">
    <source>
        <dbReference type="Google" id="ProtNLM"/>
    </source>
</evidence>
<evidence type="ECO:0000313" key="2">
    <source>
        <dbReference type="Proteomes" id="UP000750711"/>
    </source>
</evidence>
<sequence length="117" mass="13556">LVQVENKLRGNTDAYSTEDLKIIYVAGRVSGDTLALISLRLRATNRHAYETLNELYKHLEELYDDPNKERNAQQAFKDLTIKKGQTFQEFYALFLRHVADGNISLRDLKDELNDKLL</sequence>